<dbReference type="EMBL" id="MT141586">
    <property type="protein sequence ID" value="QJA68101.1"/>
    <property type="molecule type" value="Genomic_DNA"/>
</dbReference>
<organism evidence="1">
    <name type="scientific">viral metagenome</name>
    <dbReference type="NCBI Taxonomy" id="1070528"/>
    <lineage>
        <taxon>unclassified sequences</taxon>
        <taxon>metagenomes</taxon>
        <taxon>organismal metagenomes</taxon>
    </lineage>
</organism>
<proteinExistence type="predicted"/>
<reference evidence="1" key="1">
    <citation type="submission" date="2020-03" db="EMBL/GenBank/DDBJ databases">
        <title>The deep terrestrial virosphere.</title>
        <authorList>
            <person name="Holmfeldt K."/>
            <person name="Nilsson E."/>
            <person name="Simone D."/>
            <person name="Lopez-Fernandez M."/>
            <person name="Wu X."/>
            <person name="de Brujin I."/>
            <person name="Lundin D."/>
            <person name="Andersson A."/>
            <person name="Bertilsson S."/>
            <person name="Dopson M."/>
        </authorList>
    </citation>
    <scope>NUCLEOTIDE SEQUENCE</scope>
    <source>
        <strain evidence="1">MM415A08542</strain>
    </source>
</reference>
<gene>
    <name evidence="1" type="ORF">MM415A08542_0006</name>
</gene>
<protein>
    <submittedName>
        <fullName evidence="1">Uncharacterized protein</fullName>
    </submittedName>
</protein>
<sequence length="45" mass="5153">MTFYCHDCGTELSDKDDKGFYISVVECPKCNHMNFTGMIENKKGD</sequence>
<accession>A0A6M3JGG2</accession>
<dbReference type="AlphaFoldDB" id="A0A6M3JGG2"/>
<name>A0A6M3JGG2_9ZZZZ</name>
<evidence type="ECO:0000313" key="1">
    <source>
        <dbReference type="EMBL" id="QJA68101.1"/>
    </source>
</evidence>